<dbReference type="InterPro" id="IPR036873">
    <property type="entry name" value="Rhodanese-like_dom_sf"/>
</dbReference>
<dbReference type="Proteomes" id="UP000621631">
    <property type="component" value="Unassembled WGS sequence"/>
</dbReference>
<accession>A0AAC9J3R1</accession>
<sequence>MIYLVALGLMAATYFVYQRYMPVRGVKQMTPQEVAASREENVQLLDIRDYQTSNRDFIIDAHCLPLPYLKRHYHEIPNKRIILIGTDLVEKNLAARFLKGKGIEVTGYCLCLSNDCKEEGYSYEI</sequence>
<keyword evidence="4" id="KW-1185">Reference proteome</keyword>
<evidence type="ECO:0000313" key="3">
    <source>
        <dbReference type="Proteomes" id="UP000182945"/>
    </source>
</evidence>
<evidence type="ECO:0008006" key="5">
    <source>
        <dbReference type="Google" id="ProtNLM"/>
    </source>
</evidence>
<dbReference type="SUPFAM" id="SSF52821">
    <property type="entry name" value="Rhodanese/Cell cycle control phosphatase"/>
    <property type="match status" value="1"/>
</dbReference>
<name>A0AAC9J3R1_VIRHA</name>
<reference evidence="1 3" key="1">
    <citation type="submission" date="2016-11" db="EMBL/GenBank/DDBJ databases">
        <title>Complete genome sequencing of Virgibacillus halodenitrificans PDB-F2.</title>
        <authorList>
            <person name="Sun Z."/>
            <person name="Zhou Y."/>
            <person name="Li H."/>
        </authorList>
    </citation>
    <scope>NUCLEOTIDE SEQUENCE [LARGE SCALE GENOMIC DNA]</scope>
    <source>
        <strain evidence="1 3">PDB-F2</strain>
    </source>
</reference>
<dbReference type="RefSeq" id="WP_019376339.1">
    <property type="nucleotide sequence ID" value="NZ_CP017962.1"/>
</dbReference>
<dbReference type="Gene3D" id="3.40.250.10">
    <property type="entry name" value="Rhodanese-like domain"/>
    <property type="match status" value="1"/>
</dbReference>
<reference evidence="2 4" key="2">
    <citation type="submission" date="2020-09" db="EMBL/GenBank/DDBJ databases">
        <title>Draft Genome Sequences of Oil-Oxidizing Bacteria Halomonas titanicae, Marinobacter lutaoensis, and Virgibacillus halodenitrificans Isolated from Highly Saline Environments.</title>
        <authorList>
            <person name="Grouzdev D.S."/>
            <person name="Sokolova D.S."/>
            <person name="Semenova E.M."/>
            <person name="Borzenkov I.A."/>
            <person name="Bidzhieva S.K."/>
            <person name="Poltaraus A.B."/>
            <person name="Nazina T.N."/>
        </authorList>
    </citation>
    <scope>NUCLEOTIDE SEQUENCE [LARGE SCALE GENOMIC DNA]</scope>
    <source>
        <strain evidence="2 4">VKM B-3472D</strain>
    </source>
</reference>
<proteinExistence type="predicted"/>
<dbReference type="GeneID" id="71516322"/>
<dbReference type="AlphaFoldDB" id="A0AAC9J3R1"/>
<organism evidence="1 3">
    <name type="scientific">Virgibacillus halodenitrificans</name>
    <name type="common">Bacillus halodenitrificans</name>
    <dbReference type="NCBI Taxonomy" id="1482"/>
    <lineage>
        <taxon>Bacteria</taxon>
        <taxon>Bacillati</taxon>
        <taxon>Bacillota</taxon>
        <taxon>Bacilli</taxon>
        <taxon>Bacillales</taxon>
        <taxon>Bacillaceae</taxon>
        <taxon>Virgibacillus</taxon>
    </lineage>
</organism>
<gene>
    <name evidence="1" type="ORF">BME96_18085</name>
    <name evidence="2" type="ORF">IC602_07680</name>
</gene>
<dbReference type="EMBL" id="JACWEZ010000003">
    <property type="protein sequence ID" value="MBD1222485.1"/>
    <property type="molecule type" value="Genomic_DNA"/>
</dbReference>
<dbReference type="Proteomes" id="UP000182945">
    <property type="component" value="Chromosome"/>
</dbReference>
<dbReference type="EMBL" id="CP017962">
    <property type="protein sequence ID" value="APC49992.1"/>
    <property type="molecule type" value="Genomic_DNA"/>
</dbReference>
<evidence type="ECO:0000313" key="2">
    <source>
        <dbReference type="EMBL" id="MBD1222485.1"/>
    </source>
</evidence>
<evidence type="ECO:0000313" key="4">
    <source>
        <dbReference type="Proteomes" id="UP000621631"/>
    </source>
</evidence>
<dbReference type="KEGG" id="vhl:BME96_18085"/>
<evidence type="ECO:0000313" key="1">
    <source>
        <dbReference type="EMBL" id="APC49992.1"/>
    </source>
</evidence>
<protein>
    <recommendedName>
        <fullName evidence="5">Sulfurtransferase</fullName>
    </recommendedName>
</protein>